<feature type="compositionally biased region" description="Basic and acidic residues" evidence="1">
    <location>
        <begin position="509"/>
        <end position="522"/>
    </location>
</feature>
<protein>
    <recommendedName>
        <fullName evidence="4">MaoC-like domain-containing protein</fullName>
    </recommendedName>
</protein>
<dbReference type="Proteomes" id="UP000800036">
    <property type="component" value="Unassembled WGS sequence"/>
</dbReference>
<feature type="region of interest" description="Disordered" evidence="1">
    <location>
        <begin position="669"/>
        <end position="700"/>
    </location>
</feature>
<dbReference type="InterPro" id="IPR029069">
    <property type="entry name" value="HotDog_dom_sf"/>
</dbReference>
<keyword evidence="3" id="KW-1185">Reference proteome</keyword>
<gene>
    <name evidence="2" type="ORF">BU23DRAFT_516994</name>
</gene>
<dbReference type="PANTHER" id="PTHR28152">
    <property type="entry name" value="HYDROXYACYL-THIOESTER DEHYDRATASE TYPE 2, MITOCHONDRIAL"/>
    <property type="match status" value="1"/>
</dbReference>
<reference evidence="2" key="1">
    <citation type="journal article" date="2020" name="Stud. Mycol.">
        <title>101 Dothideomycetes genomes: a test case for predicting lifestyles and emergence of pathogens.</title>
        <authorList>
            <person name="Haridas S."/>
            <person name="Albert R."/>
            <person name="Binder M."/>
            <person name="Bloem J."/>
            <person name="Labutti K."/>
            <person name="Salamov A."/>
            <person name="Andreopoulos B."/>
            <person name="Baker S."/>
            <person name="Barry K."/>
            <person name="Bills G."/>
            <person name="Bluhm B."/>
            <person name="Cannon C."/>
            <person name="Castanera R."/>
            <person name="Culley D."/>
            <person name="Daum C."/>
            <person name="Ezra D."/>
            <person name="Gonzalez J."/>
            <person name="Henrissat B."/>
            <person name="Kuo A."/>
            <person name="Liang C."/>
            <person name="Lipzen A."/>
            <person name="Lutzoni F."/>
            <person name="Magnuson J."/>
            <person name="Mondo S."/>
            <person name="Nolan M."/>
            <person name="Ohm R."/>
            <person name="Pangilinan J."/>
            <person name="Park H.-J."/>
            <person name="Ramirez L."/>
            <person name="Alfaro M."/>
            <person name="Sun H."/>
            <person name="Tritt A."/>
            <person name="Yoshinaga Y."/>
            <person name="Zwiers L.-H."/>
            <person name="Turgeon B."/>
            <person name="Goodwin S."/>
            <person name="Spatafora J."/>
            <person name="Crous P."/>
            <person name="Grigoriev I."/>
        </authorList>
    </citation>
    <scope>NUCLEOTIDE SEQUENCE</scope>
    <source>
        <strain evidence="2">CBS 107.79</strain>
    </source>
</reference>
<feature type="compositionally biased region" description="Basic and acidic residues" evidence="1">
    <location>
        <begin position="669"/>
        <end position="680"/>
    </location>
</feature>
<evidence type="ECO:0008006" key="4">
    <source>
        <dbReference type="Google" id="ProtNLM"/>
    </source>
</evidence>
<feature type="region of interest" description="Disordered" evidence="1">
    <location>
        <begin position="403"/>
        <end position="432"/>
    </location>
</feature>
<feature type="region of interest" description="Disordered" evidence="1">
    <location>
        <begin position="486"/>
        <end position="531"/>
    </location>
</feature>
<dbReference type="EMBL" id="ML976738">
    <property type="protein sequence ID" value="KAF1967044.1"/>
    <property type="molecule type" value="Genomic_DNA"/>
</dbReference>
<dbReference type="AlphaFoldDB" id="A0A6A5UQW9"/>
<proteinExistence type="predicted"/>
<dbReference type="GO" id="GO:0005739">
    <property type="term" value="C:mitochondrion"/>
    <property type="evidence" value="ECO:0007669"/>
    <property type="project" value="TreeGrafter"/>
</dbReference>
<dbReference type="PANTHER" id="PTHR28152:SF1">
    <property type="entry name" value="HYDROXYACYL-THIOESTER DEHYDRATASE TYPE 2, MITOCHONDRIAL"/>
    <property type="match status" value="1"/>
</dbReference>
<dbReference type="Gene3D" id="3.10.129.10">
    <property type="entry name" value="Hotdog Thioesterase"/>
    <property type="match status" value="1"/>
</dbReference>
<sequence>MALRTRCLYSFARTPVRHTQWQRIRITRRYYSSDSPDASVNPQSETKFEDAGWFEKLRDEMLNRELPLARDAIHDQTLKHLEATLYTYFPRSWKESVAGTRTPDRALPNGIGEHTIFCNPVLPEARLLPDGTDELHSPGGPFVRRMWAGGAVKVNKDLYYDPEAGWATHRRILCSERIKDVQLRGSGDKEKIFISIERNFARIDPLFDAIEGMEGRNRNFSLRKLLRERLRDWDQFCLTEHRNIVFFRERSAEQWEDIKAGRTATVKYLQTPNEPGFSYTITPTDTLLSRFSALTLNAHRIHLDREYARNVEGHRNLLIHGPLTLTLMLKFIGTYLQAIPEGVHMVEAIEYRNLAPLYCGEQLRLCAKEKEDMRMDDARIYDVWIEGPTGGMAVKGLVRTCLRPNRKQAAPPRATSKPSRRATAESTIGEVKGRNASRPVLVRMVEAKRLRDIYQPRIQRAPESTNSQHSHGTASDIHKVISDLQSDATHRSPSTTGIVKHNSSPPVIHRSEEPTNPEKDRPQQTIQLSSFSLPKPLIRLTNVPKPMRPEMSITQHALLQRTARRQRRPPSLKIEPLPLVRYYERNPLSEVEGSRFRSHGVVRKSQKLKIRAVEIVRRRRPKATRYSERRASFSRPRVSYVPYPREWWEKKPKEALTLMGVRRMQRMAVRAEQKAMESEKKRRQSLRTSLDPEGPLSRMR</sequence>
<evidence type="ECO:0000313" key="3">
    <source>
        <dbReference type="Proteomes" id="UP000800036"/>
    </source>
</evidence>
<dbReference type="OrthoDB" id="3257538at2759"/>
<dbReference type="GO" id="GO:0019171">
    <property type="term" value="F:(3R)-hydroxyacyl-[acyl-carrier-protein] dehydratase activity"/>
    <property type="evidence" value="ECO:0007669"/>
    <property type="project" value="TreeGrafter"/>
</dbReference>
<organism evidence="2 3">
    <name type="scientific">Bimuria novae-zelandiae CBS 107.79</name>
    <dbReference type="NCBI Taxonomy" id="1447943"/>
    <lineage>
        <taxon>Eukaryota</taxon>
        <taxon>Fungi</taxon>
        <taxon>Dikarya</taxon>
        <taxon>Ascomycota</taxon>
        <taxon>Pezizomycotina</taxon>
        <taxon>Dothideomycetes</taxon>
        <taxon>Pleosporomycetidae</taxon>
        <taxon>Pleosporales</taxon>
        <taxon>Massarineae</taxon>
        <taxon>Didymosphaeriaceae</taxon>
        <taxon>Bimuria</taxon>
    </lineage>
</organism>
<dbReference type="InterPro" id="IPR052741">
    <property type="entry name" value="Mitochondrial_HTD2"/>
</dbReference>
<evidence type="ECO:0000313" key="2">
    <source>
        <dbReference type="EMBL" id="KAF1967044.1"/>
    </source>
</evidence>
<dbReference type="SUPFAM" id="SSF54637">
    <property type="entry name" value="Thioesterase/thiol ester dehydrase-isomerase"/>
    <property type="match status" value="1"/>
</dbReference>
<accession>A0A6A5UQW9</accession>
<name>A0A6A5UQW9_9PLEO</name>
<evidence type="ECO:0000256" key="1">
    <source>
        <dbReference type="SAM" id="MobiDB-lite"/>
    </source>
</evidence>
<feature type="compositionally biased region" description="Polar residues" evidence="1">
    <location>
        <begin position="486"/>
        <end position="505"/>
    </location>
</feature>